<dbReference type="OrthoDB" id="421951at2759"/>
<evidence type="ECO:0000256" key="1">
    <source>
        <dbReference type="SAM" id="MobiDB-lite"/>
    </source>
</evidence>
<proteinExistence type="predicted"/>
<feature type="region of interest" description="Disordered" evidence="1">
    <location>
        <begin position="276"/>
        <end position="347"/>
    </location>
</feature>
<dbReference type="AlphaFoldDB" id="A0A9W6XNN1"/>
<protein>
    <submittedName>
        <fullName evidence="2">Unnamed protein product</fullName>
    </submittedName>
</protein>
<comment type="caution">
    <text evidence="2">The sequence shown here is derived from an EMBL/GenBank/DDBJ whole genome shotgun (WGS) entry which is preliminary data.</text>
</comment>
<dbReference type="Proteomes" id="UP001165121">
    <property type="component" value="Unassembled WGS sequence"/>
</dbReference>
<evidence type="ECO:0000313" key="2">
    <source>
        <dbReference type="EMBL" id="GMF41975.1"/>
    </source>
</evidence>
<name>A0A9W6XNN1_9STRA</name>
<reference evidence="2" key="1">
    <citation type="submission" date="2023-04" db="EMBL/GenBank/DDBJ databases">
        <title>Phytophthora fragariaefolia NBRC 109709.</title>
        <authorList>
            <person name="Ichikawa N."/>
            <person name="Sato H."/>
            <person name="Tonouchi N."/>
        </authorList>
    </citation>
    <scope>NUCLEOTIDE SEQUENCE</scope>
    <source>
        <strain evidence="2">NBRC 109709</strain>
    </source>
</reference>
<evidence type="ECO:0000313" key="3">
    <source>
        <dbReference type="Proteomes" id="UP001165121"/>
    </source>
</evidence>
<gene>
    <name evidence="2" type="ORF">Pfra01_001352900</name>
</gene>
<feature type="compositionally biased region" description="Low complexity" evidence="1">
    <location>
        <begin position="319"/>
        <end position="330"/>
    </location>
</feature>
<organism evidence="2 3">
    <name type="scientific">Phytophthora fragariaefolia</name>
    <dbReference type="NCBI Taxonomy" id="1490495"/>
    <lineage>
        <taxon>Eukaryota</taxon>
        <taxon>Sar</taxon>
        <taxon>Stramenopiles</taxon>
        <taxon>Oomycota</taxon>
        <taxon>Peronosporomycetes</taxon>
        <taxon>Peronosporales</taxon>
        <taxon>Peronosporaceae</taxon>
        <taxon>Phytophthora</taxon>
    </lineage>
</organism>
<dbReference type="EMBL" id="BSXT01001390">
    <property type="protein sequence ID" value="GMF41975.1"/>
    <property type="molecule type" value="Genomic_DNA"/>
</dbReference>
<feature type="compositionally biased region" description="Pro residues" evidence="1">
    <location>
        <begin position="334"/>
        <end position="343"/>
    </location>
</feature>
<sequence length="460" mass="49880">MCVAAVETRSQLYRLLQYGAKFSKWALAQHWQLGQDATSASDRILQVKQPATAPSSELETKDAEQCRRRIVASLGRAELMFGDARRELRGVLHARAGRVAAGPGHSDAPTRLQRLLVVEYFTCVPAGSHATARHHAVGDQEDAGPAGGDCGAFGAARERRYLRRAGPRVRSNRRLHSLGECDGQVPTPEAASSDARYRVEQQVPVAGMNELLLFGTQLVAVLDFDHTAQDNHHDDGRKENFRPQLASTPGAVLWGQAYTMSVGLSFTTNFSIFSRSASSTGEDDRSEREDGEDFHDDLESSHYNRSREDSAPGEDDPDGSPSPAVSSRSSYVEPPEPPLPPPGGLLEAATKNVQGKMQTLMETFHEVTTSHCSVFLSRTALFSDRLVVFIGDSDGSPAGIWSARLCVRSGSEGGGIFKGSLGSMLPYIMKAKDDKLGIVLFDDIFKDSMQSGEVDVGLES</sequence>
<keyword evidence="3" id="KW-1185">Reference proteome</keyword>
<accession>A0A9W6XNN1</accession>
<feature type="compositionally biased region" description="Basic and acidic residues" evidence="1">
    <location>
        <begin position="297"/>
        <end position="310"/>
    </location>
</feature>